<dbReference type="Proteomes" id="UP000504603">
    <property type="component" value="Unplaced"/>
</dbReference>
<dbReference type="RefSeq" id="XP_022157633.1">
    <property type="nucleotide sequence ID" value="XM_022301941.1"/>
</dbReference>
<dbReference type="GO" id="GO:0005975">
    <property type="term" value="P:carbohydrate metabolic process"/>
    <property type="evidence" value="ECO:0007669"/>
    <property type="project" value="InterPro"/>
</dbReference>
<evidence type="ECO:0000256" key="7">
    <source>
        <dbReference type="ARBA" id="ARBA00023316"/>
    </source>
</evidence>
<evidence type="ECO:0000256" key="6">
    <source>
        <dbReference type="ARBA" id="ARBA00023295"/>
    </source>
</evidence>
<dbReference type="AlphaFoldDB" id="A0A6J1DTV4"/>
<keyword evidence="6 9" id="KW-0326">Glycosidase</keyword>
<dbReference type="Gene3D" id="2.160.20.10">
    <property type="entry name" value="Single-stranded right-handed beta-helix, Pectin lyase-like"/>
    <property type="match status" value="1"/>
</dbReference>
<dbReference type="InterPro" id="IPR011050">
    <property type="entry name" value="Pectin_lyase_fold/virulence"/>
</dbReference>
<comment type="similarity">
    <text evidence="2 9">Belongs to the glycosyl hydrolase 28 family.</text>
</comment>
<dbReference type="InterPro" id="IPR000743">
    <property type="entry name" value="Glyco_hydro_28"/>
</dbReference>
<feature type="active site" evidence="8">
    <location>
        <position position="200"/>
    </location>
</feature>
<dbReference type="SUPFAM" id="SSF51126">
    <property type="entry name" value="Pectin lyase-like"/>
    <property type="match status" value="1"/>
</dbReference>
<keyword evidence="7" id="KW-0961">Cell wall biogenesis/degradation</keyword>
<dbReference type="InterPro" id="IPR012334">
    <property type="entry name" value="Pectin_lyas_fold"/>
</dbReference>
<dbReference type="KEGG" id="mcha:111024296"/>
<dbReference type="OrthoDB" id="187139at2759"/>
<evidence type="ECO:0000313" key="11">
    <source>
        <dbReference type="RefSeq" id="XP_022157633.1"/>
    </source>
</evidence>
<keyword evidence="3" id="KW-0134">Cell wall</keyword>
<evidence type="ECO:0000256" key="8">
    <source>
        <dbReference type="PROSITE-ProRule" id="PRU10052"/>
    </source>
</evidence>
<evidence type="ECO:0000256" key="5">
    <source>
        <dbReference type="ARBA" id="ARBA00022801"/>
    </source>
</evidence>
<comment type="subcellular location">
    <subcellularLocation>
        <location evidence="1">Secreted</location>
        <location evidence="1">Cell wall</location>
    </subcellularLocation>
</comment>
<dbReference type="SMART" id="SM00710">
    <property type="entry name" value="PbH1"/>
    <property type="match status" value="4"/>
</dbReference>
<accession>A0A6J1DTV4</accession>
<evidence type="ECO:0000256" key="1">
    <source>
        <dbReference type="ARBA" id="ARBA00004191"/>
    </source>
</evidence>
<dbReference type="Pfam" id="PF00295">
    <property type="entry name" value="Glyco_hydro_28"/>
    <property type="match status" value="1"/>
</dbReference>
<dbReference type="InterPro" id="IPR006626">
    <property type="entry name" value="PbH1"/>
</dbReference>
<keyword evidence="10" id="KW-1185">Reference proteome</keyword>
<protein>
    <submittedName>
        <fullName evidence="11">Exopolygalacturonase-like</fullName>
    </submittedName>
</protein>
<dbReference type="PANTHER" id="PTHR31375">
    <property type="match status" value="1"/>
</dbReference>
<reference evidence="11" key="1">
    <citation type="submission" date="2025-08" db="UniProtKB">
        <authorList>
            <consortium name="RefSeq"/>
        </authorList>
    </citation>
    <scope>IDENTIFICATION</scope>
    <source>
        <strain evidence="11">OHB3-1</strain>
    </source>
</reference>
<proteinExistence type="inferred from homology"/>
<dbReference type="GO" id="GO:0071555">
    <property type="term" value="P:cell wall organization"/>
    <property type="evidence" value="ECO:0007669"/>
    <property type="project" value="UniProtKB-KW"/>
</dbReference>
<dbReference type="GO" id="GO:0004650">
    <property type="term" value="F:polygalacturonase activity"/>
    <property type="evidence" value="ECO:0007669"/>
    <property type="project" value="InterPro"/>
</dbReference>
<evidence type="ECO:0000256" key="4">
    <source>
        <dbReference type="ARBA" id="ARBA00022525"/>
    </source>
</evidence>
<gene>
    <name evidence="11" type="primary">LOC111024296</name>
</gene>
<evidence type="ECO:0000313" key="10">
    <source>
        <dbReference type="Proteomes" id="UP000504603"/>
    </source>
</evidence>
<sequence>MDNSKTLSSAWSEACANNGGGVVLVPHGKFLVWPVRLQGPCNGPIGLRINGILFPPAGNPLSTLDDWLSIRWVNNLAIDGEGWLNGRGSTAWSCHSKGGGCGNLPITLKLTSVNTATIRDITSINSKRIHFNVHGCHDITFDHVTVIAPDKSPNTDGIHISRSTGINIKNSVIGTGDDCISLGPGSKDINITNVHCGPGHGISIGSLGRYPNEEDVTGITVRDSTFTGTTNGVRIKSWSTSLPSVVSKIAYINLQMNNVKNPIIIDESYCIDGSCDPNNKRVRNLRSVGF</sequence>
<organism evidence="10 11">
    <name type="scientific">Momordica charantia</name>
    <name type="common">Bitter gourd</name>
    <name type="synonym">Balsam pear</name>
    <dbReference type="NCBI Taxonomy" id="3673"/>
    <lineage>
        <taxon>Eukaryota</taxon>
        <taxon>Viridiplantae</taxon>
        <taxon>Streptophyta</taxon>
        <taxon>Embryophyta</taxon>
        <taxon>Tracheophyta</taxon>
        <taxon>Spermatophyta</taxon>
        <taxon>Magnoliopsida</taxon>
        <taxon>eudicotyledons</taxon>
        <taxon>Gunneridae</taxon>
        <taxon>Pentapetalae</taxon>
        <taxon>rosids</taxon>
        <taxon>fabids</taxon>
        <taxon>Cucurbitales</taxon>
        <taxon>Cucurbitaceae</taxon>
        <taxon>Momordiceae</taxon>
        <taxon>Momordica</taxon>
    </lineage>
</organism>
<keyword evidence="5 9" id="KW-0378">Hydrolase</keyword>
<name>A0A6J1DTV4_MOMCH</name>
<evidence type="ECO:0000256" key="3">
    <source>
        <dbReference type="ARBA" id="ARBA00022512"/>
    </source>
</evidence>
<evidence type="ECO:0000256" key="9">
    <source>
        <dbReference type="RuleBase" id="RU361169"/>
    </source>
</evidence>
<dbReference type="GeneID" id="111024296"/>
<keyword evidence="4" id="KW-0964">Secreted</keyword>
<evidence type="ECO:0000256" key="2">
    <source>
        <dbReference type="ARBA" id="ARBA00008834"/>
    </source>
</evidence>
<dbReference type="PROSITE" id="PS00502">
    <property type="entry name" value="POLYGALACTURONASE"/>
    <property type="match status" value="1"/>
</dbReference>